<keyword evidence="2 8" id="KW-0158">Chromosome</keyword>
<dbReference type="Gene3D" id="1.10.10.2170">
    <property type="match status" value="1"/>
</dbReference>
<dbReference type="SUPFAM" id="SSF46689">
    <property type="entry name" value="Homeodomain-like"/>
    <property type="match status" value="1"/>
</dbReference>
<evidence type="ECO:0000256" key="6">
    <source>
        <dbReference type="ARBA" id="ARBA00023163"/>
    </source>
</evidence>
<feature type="compositionally biased region" description="Low complexity" evidence="9">
    <location>
        <begin position="219"/>
        <end position="235"/>
    </location>
</feature>
<dbReference type="CDD" id="cd16100">
    <property type="entry name" value="ARID"/>
    <property type="match status" value="1"/>
</dbReference>
<evidence type="ECO:0000313" key="11">
    <source>
        <dbReference type="EMBL" id="ESZ95605.1"/>
    </source>
</evidence>
<feature type="compositionally biased region" description="Polar residues" evidence="9">
    <location>
        <begin position="558"/>
        <end position="567"/>
    </location>
</feature>
<reference evidence="11 12" key="1">
    <citation type="journal article" date="2014" name="Genome Announc.">
        <title>Draft genome sequence of Sclerotinia borealis, a psychrophilic plant pathogenic fungus.</title>
        <authorList>
            <person name="Mardanov A.V."/>
            <person name="Beletsky A.V."/>
            <person name="Kadnikov V.V."/>
            <person name="Ignatov A.N."/>
            <person name="Ravin N.V."/>
        </authorList>
    </citation>
    <scope>NUCLEOTIDE SEQUENCE [LARGE SCALE GENOMIC DNA]</scope>
    <source>
        <strain evidence="12">F-4157</strain>
    </source>
</reference>
<evidence type="ECO:0000313" key="12">
    <source>
        <dbReference type="Proteomes" id="UP000019487"/>
    </source>
</evidence>
<dbReference type="HOGENOM" id="CLU_006783_1_0_1"/>
<feature type="compositionally biased region" description="Basic and acidic residues" evidence="9">
    <location>
        <begin position="685"/>
        <end position="697"/>
    </location>
</feature>
<dbReference type="InterPro" id="IPR015010">
    <property type="entry name" value="TERF2IP_Myb"/>
</dbReference>
<name>W9CM47_SCLBF</name>
<keyword evidence="3 8" id="KW-0779">Telomere</keyword>
<dbReference type="SMART" id="SM00501">
    <property type="entry name" value="BRIGHT"/>
    <property type="match status" value="1"/>
</dbReference>
<evidence type="ECO:0000256" key="2">
    <source>
        <dbReference type="ARBA" id="ARBA00022454"/>
    </source>
</evidence>
<comment type="function">
    <text evidence="8">Involved in the regulation of telomere length, clustering and has a specific role in telomere position effect (TPE).</text>
</comment>
<gene>
    <name evidence="11" type="ORF">SBOR_4001</name>
</gene>
<dbReference type="AlphaFoldDB" id="W9CM47"/>
<feature type="region of interest" description="Disordered" evidence="9">
    <location>
        <begin position="537"/>
        <end position="711"/>
    </location>
</feature>
<dbReference type="InterPro" id="IPR001357">
    <property type="entry name" value="BRCT_dom"/>
</dbReference>
<protein>
    <recommendedName>
        <fullName evidence="8">DNA-binding protein RAP1</fullName>
    </recommendedName>
</protein>
<dbReference type="InterPro" id="IPR021661">
    <property type="entry name" value="Rap1_C"/>
</dbReference>
<dbReference type="PROSITE" id="PS51011">
    <property type="entry name" value="ARID"/>
    <property type="match status" value="1"/>
</dbReference>
<keyword evidence="4" id="KW-0805">Transcription regulation</keyword>
<comment type="caution">
    <text evidence="11">The sequence shown here is derived from an EMBL/GenBank/DDBJ whole genome shotgun (WGS) entry which is preliminary data.</text>
</comment>
<feature type="compositionally biased region" description="Basic and acidic residues" evidence="9">
    <location>
        <begin position="380"/>
        <end position="394"/>
    </location>
</feature>
<feature type="domain" description="ARID" evidence="10">
    <location>
        <begin position="406"/>
        <end position="502"/>
    </location>
</feature>
<organism evidence="11 12">
    <name type="scientific">Sclerotinia borealis (strain F-4128)</name>
    <dbReference type="NCBI Taxonomy" id="1432307"/>
    <lineage>
        <taxon>Eukaryota</taxon>
        <taxon>Fungi</taxon>
        <taxon>Dikarya</taxon>
        <taxon>Ascomycota</taxon>
        <taxon>Pezizomycotina</taxon>
        <taxon>Leotiomycetes</taxon>
        <taxon>Helotiales</taxon>
        <taxon>Sclerotiniaceae</taxon>
        <taxon>Sclerotinia</taxon>
    </lineage>
</organism>
<feature type="compositionally biased region" description="Polar residues" evidence="9">
    <location>
        <begin position="327"/>
        <end position="337"/>
    </location>
</feature>
<dbReference type="InterPro" id="IPR039595">
    <property type="entry name" value="TE2IP/Rap1"/>
</dbReference>
<feature type="compositionally biased region" description="Low complexity" evidence="9">
    <location>
        <begin position="698"/>
        <end position="711"/>
    </location>
</feature>
<accession>W9CM47</accession>
<dbReference type="Proteomes" id="UP000019487">
    <property type="component" value="Unassembled WGS sequence"/>
</dbReference>
<dbReference type="GO" id="GO:0042162">
    <property type="term" value="F:telomeric DNA binding"/>
    <property type="evidence" value="ECO:0007669"/>
    <property type="project" value="TreeGrafter"/>
</dbReference>
<dbReference type="CDD" id="cd11655">
    <property type="entry name" value="rap1_myb-like"/>
    <property type="match status" value="1"/>
</dbReference>
<dbReference type="SUPFAM" id="SSF52113">
    <property type="entry name" value="BRCT domain"/>
    <property type="match status" value="1"/>
</dbReference>
<dbReference type="OrthoDB" id="435460at2759"/>
<dbReference type="GO" id="GO:0010833">
    <property type="term" value="P:telomere maintenance via telomere lengthening"/>
    <property type="evidence" value="ECO:0007669"/>
    <property type="project" value="UniProtKB-UniRule"/>
</dbReference>
<dbReference type="EMBL" id="AYSA01000177">
    <property type="protein sequence ID" value="ESZ95605.1"/>
    <property type="molecule type" value="Genomic_DNA"/>
</dbReference>
<dbReference type="InterPro" id="IPR009057">
    <property type="entry name" value="Homeodomain-like_sf"/>
</dbReference>
<feature type="region of interest" description="Disordered" evidence="9">
    <location>
        <begin position="175"/>
        <end position="248"/>
    </location>
</feature>
<dbReference type="PANTHER" id="PTHR16466">
    <property type="entry name" value="TELOMERE REPEAT-BINDING FACTOR 2-INTERACTING PROTEIN 1"/>
    <property type="match status" value="1"/>
</dbReference>
<dbReference type="GO" id="GO:0070187">
    <property type="term" value="C:shelterin complex"/>
    <property type="evidence" value="ECO:0007669"/>
    <property type="project" value="TreeGrafter"/>
</dbReference>
<evidence type="ECO:0000256" key="1">
    <source>
        <dbReference type="ARBA" id="ARBA00010467"/>
    </source>
</evidence>
<dbReference type="InterPro" id="IPR038104">
    <property type="entry name" value="Rap1_C_sf"/>
</dbReference>
<keyword evidence="12" id="KW-1185">Reference proteome</keyword>
<dbReference type="Pfam" id="PF01388">
    <property type="entry name" value="ARID"/>
    <property type="match status" value="1"/>
</dbReference>
<dbReference type="Pfam" id="PF08914">
    <property type="entry name" value="Myb_Rap1"/>
    <property type="match status" value="1"/>
</dbReference>
<dbReference type="Pfam" id="PF16589">
    <property type="entry name" value="BRCT_2"/>
    <property type="match status" value="1"/>
</dbReference>
<dbReference type="Pfam" id="PF11626">
    <property type="entry name" value="Rap1_C"/>
    <property type="match status" value="1"/>
</dbReference>
<dbReference type="STRING" id="1432307.W9CM47"/>
<feature type="region of interest" description="Disordered" evidence="9">
    <location>
        <begin position="320"/>
        <end position="343"/>
    </location>
</feature>
<comment type="similarity">
    <text evidence="1 8">Belongs to the RAP1 family.</text>
</comment>
<evidence type="ECO:0000256" key="3">
    <source>
        <dbReference type="ARBA" id="ARBA00022895"/>
    </source>
</evidence>
<evidence type="ECO:0000256" key="4">
    <source>
        <dbReference type="ARBA" id="ARBA00023015"/>
    </source>
</evidence>
<feature type="region of interest" description="Disordered" evidence="9">
    <location>
        <begin position="365"/>
        <end position="394"/>
    </location>
</feature>
<evidence type="ECO:0000256" key="7">
    <source>
        <dbReference type="ARBA" id="ARBA00023242"/>
    </source>
</evidence>
<keyword evidence="5" id="KW-0010">Activator</keyword>
<dbReference type="Gene3D" id="1.10.150.60">
    <property type="entry name" value="ARID DNA-binding domain"/>
    <property type="match status" value="1"/>
</dbReference>
<evidence type="ECO:0000256" key="9">
    <source>
        <dbReference type="SAM" id="MobiDB-lite"/>
    </source>
</evidence>
<keyword evidence="6" id="KW-0804">Transcription</keyword>
<sequence length="832" mass="93654">MASIVYDGVGGGGTLFAGMKFFILQRVPMRPRWIELIQSNGGEVTKFEKKADILIADGARKDVPPGSVSWNFIEESAKAGKLVDIEKHRCGAPAGTIREQGSAQPAKTTRTPYTAEDDRLLTKWVLKAERMGRSTKGNQIYMEFETLYPRHTFQSWLDHWKKVLLPRHEAGRLHYEIEDGDSPSPERQPKSSRREPVKPPATKVSHDRVQPSAPKKRSPVPASSSPPKHSSSRLPQPALSQAPSPEGRMRKIIAGRPFTEEDDSLLRGEFVGIHNLDPNKEIEAWETWAELQGYHTAQEWRNYFYDTFSPKELKAREKKLQAKNKPALSTASRQKSSSLKDEYIRPSMRTKHSIYKADESSLTDAVRSPIAPPTNARSSVNHETKAREAESRKIDLEKRPYTNSLLKEEDYFTYTLKDFSGSIGFEPGDLNLSPKIRGKEISIFKLWQIVMLFGGFKKTNAGNRWQEIADRLGFPIAKRAKAAEDLKNCYDEILHEFEIAIAEAENDTDNPEFTASQEETMIASQLEDTISRGVQKAFGHEGESEVDDEDLDLPPPLTQSKQQSTISTKKRAIDSDNMSNHSGSSATKGEPQTKRRKVDKGKGKEVEIPSTPEHIFNATQLPANHQSSPLKHKSSPLKSQFGEGDGLSSSDHEARERVRRIQQDNPKGSSRKVSAKNPILEPETQDFHYTDIDDEVSKASPTPAPKKITTAPVIDLSGDLPTESEPEPESESQNFVEVEINKYIALGYSEQIIFEAINVTTYVFELASVVMEQLKMGHSIPDNMVGVWTERDDEALFQNKGAEYERIRMKHGDDRIAARRDFKESMRDIEEV</sequence>
<dbReference type="InterPro" id="IPR001606">
    <property type="entry name" value="ARID_dom"/>
</dbReference>
<dbReference type="SMART" id="SM01014">
    <property type="entry name" value="ARID"/>
    <property type="match status" value="1"/>
</dbReference>
<dbReference type="Gene3D" id="3.40.50.10190">
    <property type="entry name" value="BRCT domain"/>
    <property type="match status" value="1"/>
</dbReference>
<dbReference type="PANTHER" id="PTHR16466:SF6">
    <property type="entry name" value="TELOMERIC REPEAT-BINDING FACTOR 2-INTERACTING PROTEIN 1"/>
    <property type="match status" value="1"/>
</dbReference>
<keyword evidence="7 8" id="KW-0539">Nucleus</keyword>
<dbReference type="InterPro" id="IPR036420">
    <property type="entry name" value="BRCT_dom_sf"/>
</dbReference>
<evidence type="ECO:0000259" key="10">
    <source>
        <dbReference type="PROSITE" id="PS51011"/>
    </source>
</evidence>
<dbReference type="GO" id="GO:0031848">
    <property type="term" value="P:protection from non-homologous end joining at telomere"/>
    <property type="evidence" value="ECO:0007669"/>
    <property type="project" value="TreeGrafter"/>
</dbReference>
<feature type="compositionally biased region" description="Polar residues" evidence="9">
    <location>
        <begin position="576"/>
        <end position="587"/>
    </location>
</feature>
<feature type="compositionally biased region" description="Basic and acidic residues" evidence="9">
    <location>
        <begin position="187"/>
        <end position="197"/>
    </location>
</feature>
<evidence type="ECO:0000256" key="5">
    <source>
        <dbReference type="ARBA" id="ARBA00023159"/>
    </source>
</evidence>
<proteinExistence type="inferred from homology"/>
<evidence type="ECO:0000256" key="8">
    <source>
        <dbReference type="RuleBase" id="RU367107"/>
    </source>
</evidence>
<dbReference type="SUPFAM" id="SSF46774">
    <property type="entry name" value="ARID-like"/>
    <property type="match status" value="1"/>
</dbReference>
<comment type="subunit">
    <text evidence="8">Homodimer.</text>
</comment>
<comment type="subcellular location">
    <subcellularLocation>
        <location evidence="8">Nucleus</location>
    </subcellularLocation>
    <subcellularLocation>
        <location evidence="8">Chromosome</location>
        <location evidence="8">Telomere</location>
    </subcellularLocation>
</comment>
<dbReference type="InterPro" id="IPR036431">
    <property type="entry name" value="ARID_dom_sf"/>
</dbReference>
<dbReference type="Gene3D" id="1.10.10.60">
    <property type="entry name" value="Homeodomain-like"/>
    <property type="match status" value="1"/>
</dbReference>
<feature type="compositionally biased region" description="Basic and acidic residues" evidence="9">
    <location>
        <begin position="650"/>
        <end position="662"/>
    </location>
</feature>